<feature type="compositionally biased region" description="Polar residues" evidence="3">
    <location>
        <begin position="373"/>
        <end position="392"/>
    </location>
</feature>
<organism evidence="6 7">
    <name type="scientific">Kwoniella europaea PYCC6329</name>
    <dbReference type="NCBI Taxonomy" id="1423913"/>
    <lineage>
        <taxon>Eukaryota</taxon>
        <taxon>Fungi</taxon>
        <taxon>Dikarya</taxon>
        <taxon>Basidiomycota</taxon>
        <taxon>Agaricomycotina</taxon>
        <taxon>Tremellomycetes</taxon>
        <taxon>Tremellales</taxon>
        <taxon>Cryptococcaceae</taxon>
        <taxon>Kwoniella</taxon>
    </lineage>
</organism>
<feature type="domain" description="MutL C-terminal dimerisation" evidence="4">
    <location>
        <begin position="571"/>
        <end position="779"/>
    </location>
</feature>
<dbReference type="PANTHER" id="PTHR10073">
    <property type="entry name" value="DNA MISMATCH REPAIR PROTEIN MLH, PMS, MUTL"/>
    <property type="match status" value="1"/>
</dbReference>
<feature type="region of interest" description="Disordered" evidence="3">
    <location>
        <begin position="371"/>
        <end position="414"/>
    </location>
</feature>
<evidence type="ECO:0000256" key="2">
    <source>
        <dbReference type="ARBA" id="ARBA00022763"/>
    </source>
</evidence>
<dbReference type="SUPFAM" id="SSF54211">
    <property type="entry name" value="Ribosomal protein S5 domain 2-like"/>
    <property type="match status" value="1"/>
</dbReference>
<dbReference type="InterPro" id="IPR014790">
    <property type="entry name" value="MutL_C"/>
</dbReference>
<protein>
    <recommendedName>
        <fullName evidence="8">MutL C-terminal dimerisation domain-containing protein</fullName>
    </recommendedName>
</protein>
<evidence type="ECO:0000259" key="5">
    <source>
        <dbReference type="SMART" id="SM01340"/>
    </source>
</evidence>
<dbReference type="InterPro" id="IPR038973">
    <property type="entry name" value="MutL/Mlh/Pms-like"/>
</dbReference>
<dbReference type="GO" id="GO:0006298">
    <property type="term" value="P:mismatch repair"/>
    <property type="evidence" value="ECO:0007669"/>
    <property type="project" value="InterPro"/>
</dbReference>
<keyword evidence="2" id="KW-0227">DNA damage</keyword>
<reference evidence="6 7" key="1">
    <citation type="submission" date="2024-01" db="EMBL/GenBank/DDBJ databases">
        <title>Comparative genomics of Cryptococcus and Kwoniella reveals pathogenesis evolution and contrasting modes of karyotype evolution via chromosome fusion or intercentromeric recombination.</title>
        <authorList>
            <person name="Coelho M.A."/>
            <person name="David-Palma M."/>
            <person name="Shea T."/>
            <person name="Bowers K."/>
            <person name="McGinley-Smith S."/>
            <person name="Mohammad A.W."/>
            <person name="Gnirke A."/>
            <person name="Yurkov A.M."/>
            <person name="Nowrousian M."/>
            <person name="Sun S."/>
            <person name="Cuomo C.A."/>
            <person name="Heitman J."/>
        </authorList>
    </citation>
    <scope>NUCLEOTIDE SEQUENCE [LARGE SCALE GENOMIC DNA]</scope>
    <source>
        <strain evidence="6 7">PYCC6329</strain>
    </source>
</reference>
<comment type="similarity">
    <text evidence="1">Belongs to the DNA mismatch repair MutL/HexB family.</text>
</comment>
<dbReference type="AlphaFoldDB" id="A0AAX4KF39"/>
<dbReference type="SUPFAM" id="SSF118116">
    <property type="entry name" value="DNA mismatch repair protein MutL"/>
    <property type="match status" value="1"/>
</dbReference>
<evidence type="ECO:0000313" key="7">
    <source>
        <dbReference type="Proteomes" id="UP001358614"/>
    </source>
</evidence>
<dbReference type="InterPro" id="IPR036890">
    <property type="entry name" value="HATPase_C_sf"/>
</dbReference>
<dbReference type="PANTHER" id="PTHR10073:SF47">
    <property type="entry name" value="DNA MISMATCH REPAIR PROTEIN MLH3"/>
    <property type="match status" value="1"/>
</dbReference>
<evidence type="ECO:0000256" key="1">
    <source>
        <dbReference type="ARBA" id="ARBA00006082"/>
    </source>
</evidence>
<dbReference type="Gene3D" id="3.30.1540.20">
    <property type="entry name" value="MutL, C-terminal domain, dimerisation subdomain"/>
    <property type="match status" value="1"/>
</dbReference>
<dbReference type="RefSeq" id="XP_066082641.1">
    <property type="nucleotide sequence ID" value="XM_066226544.1"/>
</dbReference>
<keyword evidence="7" id="KW-1185">Reference proteome</keyword>
<dbReference type="InterPro" id="IPR020568">
    <property type="entry name" value="Ribosomal_Su5_D2-typ_SF"/>
</dbReference>
<dbReference type="GO" id="GO:0005524">
    <property type="term" value="F:ATP binding"/>
    <property type="evidence" value="ECO:0007669"/>
    <property type="project" value="InterPro"/>
</dbReference>
<feature type="region of interest" description="Disordered" evidence="3">
    <location>
        <begin position="506"/>
        <end position="540"/>
    </location>
</feature>
<sequence>MESIAPLPTPTSTAIRSSLIIPTFPQILSELIQNSLDAGAKNLDISLCLLKGNESIRVRDDGCGIGEEGLRKVGKRFRTSKTLNEANLGSVSSYGFRGEALSSLSSLSLLSITSKTTSTDEALTKIMKSSKTLYLGIDSSRHISSKSGTIVMVKEIFHNIPVRKEEMLRVNEDTLMRQCKKVIEVFALARYAVNWSVWDDRGMGDRREVLDIRGTKSSVQVFRALYGNALVRRVQSIRVSAGSRRVDGFISLSGDITKIHQHLYINHYPITRSELHLAIARKFSNSRSGTFASAGQHDELEDHDAEKRRSPRRLERHPIYVLNVTLPSEEVDVSFEPAKGILGYKDFGKVQALLSAVVDEYLKKNGYDRIKSQDASTSPTKGSPRKATSSATILHGRSPLGKGVTSGHDGHQEWDLTRPTPLSFSAITPTAAPNHQQNQEDPPLLLSPGLLPPTPPLTPFDQLLATRKQIRTDVDGYSPRIAEKPSQECQWIVDLENIIDGGVLPFSKPSANRKRSLEAMQSDEEHTEHGHSYQHQADDPLSAKPITLDSSTKQHKVEIQLCKSSLDHAHVVGQVDKKFVAITIDLPSSTGPHEDKAVVLVDQHAADERISVENILASLCMGFRNDSMAITKLTKHTPRIILTNQETKHLLRPGVMGVLRRWGIHLILPPLEGSKGDYVQVQVDAVPSLLVGRLGKKEGVEMSRLIRGYLPVLNDDLGEIKALIASYEKSPDYTPANREGEKLGAAKDWGKEMRFMPREMLELANSKACRGAIMFQDSLDLDQQSRLTSQLGQTKFPFMCAHGRPSMIPLIVLQNLSVSETDTEIGKVWKRHIDWKGWKAKRK</sequence>
<dbReference type="InterPro" id="IPR014762">
    <property type="entry name" value="DNA_mismatch_repair_CS"/>
</dbReference>
<dbReference type="Pfam" id="PF13589">
    <property type="entry name" value="HATPase_c_3"/>
    <property type="match status" value="1"/>
</dbReference>
<dbReference type="SUPFAM" id="SSF55874">
    <property type="entry name" value="ATPase domain of HSP90 chaperone/DNA topoisomerase II/histidine kinase"/>
    <property type="match status" value="1"/>
</dbReference>
<dbReference type="InterPro" id="IPR013507">
    <property type="entry name" value="DNA_mismatch_S5_2-like"/>
</dbReference>
<feature type="region of interest" description="Disordered" evidence="3">
    <location>
        <begin position="289"/>
        <end position="312"/>
    </location>
</feature>
<dbReference type="InterPro" id="IPR014721">
    <property type="entry name" value="Ribsml_uS5_D2-typ_fold_subgr"/>
</dbReference>
<dbReference type="InterPro" id="IPR042120">
    <property type="entry name" value="MutL_C_dimsub"/>
</dbReference>
<dbReference type="GO" id="GO:0032300">
    <property type="term" value="C:mismatch repair complex"/>
    <property type="evidence" value="ECO:0007669"/>
    <property type="project" value="InterPro"/>
</dbReference>
<dbReference type="Gene3D" id="3.30.565.10">
    <property type="entry name" value="Histidine kinase-like ATPase, C-terminal domain"/>
    <property type="match status" value="1"/>
</dbReference>
<dbReference type="GO" id="GO:0061982">
    <property type="term" value="P:meiosis I cell cycle process"/>
    <property type="evidence" value="ECO:0007669"/>
    <property type="project" value="UniProtKB-ARBA"/>
</dbReference>
<evidence type="ECO:0000256" key="3">
    <source>
        <dbReference type="SAM" id="MobiDB-lite"/>
    </source>
</evidence>
<dbReference type="KEGG" id="ker:91101549"/>
<evidence type="ECO:0000313" key="6">
    <source>
        <dbReference type="EMBL" id="WWD04674.1"/>
    </source>
</evidence>
<evidence type="ECO:0000259" key="4">
    <source>
        <dbReference type="SMART" id="SM00853"/>
    </source>
</evidence>
<dbReference type="Proteomes" id="UP001358614">
    <property type="component" value="Chromosome 1"/>
</dbReference>
<dbReference type="SMART" id="SM01340">
    <property type="entry name" value="DNA_mis_repair"/>
    <property type="match status" value="1"/>
</dbReference>
<feature type="compositionally biased region" description="Basic and acidic residues" evidence="3">
    <location>
        <begin position="296"/>
        <end position="312"/>
    </location>
</feature>
<dbReference type="GeneID" id="91101549"/>
<gene>
    <name evidence="6" type="ORF">V865_002745</name>
</gene>
<dbReference type="GO" id="GO:0016887">
    <property type="term" value="F:ATP hydrolysis activity"/>
    <property type="evidence" value="ECO:0007669"/>
    <property type="project" value="InterPro"/>
</dbReference>
<dbReference type="SMART" id="SM00853">
    <property type="entry name" value="MutL_C"/>
    <property type="match status" value="1"/>
</dbReference>
<dbReference type="GO" id="GO:0030983">
    <property type="term" value="F:mismatched DNA binding"/>
    <property type="evidence" value="ECO:0007669"/>
    <property type="project" value="InterPro"/>
</dbReference>
<proteinExistence type="inferred from homology"/>
<evidence type="ECO:0008006" key="8">
    <source>
        <dbReference type="Google" id="ProtNLM"/>
    </source>
</evidence>
<dbReference type="Gene3D" id="3.30.230.10">
    <property type="match status" value="1"/>
</dbReference>
<dbReference type="PROSITE" id="PS00058">
    <property type="entry name" value="DNA_MISMATCH_REPAIR_1"/>
    <property type="match status" value="1"/>
</dbReference>
<dbReference type="EMBL" id="CP144089">
    <property type="protein sequence ID" value="WWD04674.1"/>
    <property type="molecule type" value="Genomic_DNA"/>
</dbReference>
<accession>A0AAX4KF39</accession>
<dbReference type="InterPro" id="IPR037198">
    <property type="entry name" value="MutL_C_sf"/>
</dbReference>
<dbReference type="GO" id="GO:0140664">
    <property type="term" value="F:ATP-dependent DNA damage sensor activity"/>
    <property type="evidence" value="ECO:0007669"/>
    <property type="project" value="InterPro"/>
</dbReference>
<feature type="domain" description="DNA mismatch repair protein S5" evidence="5">
    <location>
        <begin position="222"/>
        <end position="363"/>
    </location>
</feature>
<name>A0AAX4KF39_9TREE</name>